<evidence type="ECO:0000313" key="6">
    <source>
        <dbReference type="Proteomes" id="UP001417504"/>
    </source>
</evidence>
<dbReference type="GO" id="GO:0005965">
    <property type="term" value="C:protein farnesyltransferase complex"/>
    <property type="evidence" value="ECO:0007669"/>
    <property type="project" value="TreeGrafter"/>
</dbReference>
<dbReference type="Gene3D" id="1.25.40.120">
    <property type="entry name" value="Protein prenylyltransferase"/>
    <property type="match status" value="1"/>
</dbReference>
<dbReference type="GO" id="GO:0004662">
    <property type="term" value="F:CAAX-protein geranylgeranyltransferase activity"/>
    <property type="evidence" value="ECO:0007669"/>
    <property type="project" value="TreeGrafter"/>
</dbReference>
<protein>
    <submittedName>
        <fullName evidence="5">Uncharacterized protein</fullName>
    </submittedName>
</protein>
<comment type="similarity">
    <text evidence="1">Belongs to the protein prenyltransferase subunit alpha family.</text>
</comment>
<keyword evidence="4" id="KW-0677">Repeat</keyword>
<evidence type="ECO:0000256" key="3">
    <source>
        <dbReference type="ARBA" id="ARBA00022679"/>
    </source>
</evidence>
<keyword evidence="3" id="KW-0808">Transferase</keyword>
<keyword evidence="6" id="KW-1185">Reference proteome</keyword>
<evidence type="ECO:0000313" key="5">
    <source>
        <dbReference type="EMBL" id="KAK9097530.1"/>
    </source>
</evidence>
<dbReference type="GO" id="GO:0004660">
    <property type="term" value="F:protein farnesyltransferase activity"/>
    <property type="evidence" value="ECO:0007669"/>
    <property type="project" value="TreeGrafter"/>
</dbReference>
<evidence type="ECO:0000256" key="1">
    <source>
        <dbReference type="ARBA" id="ARBA00006734"/>
    </source>
</evidence>
<accession>A0AAP0HVG2</accession>
<reference evidence="5 6" key="1">
    <citation type="submission" date="2024-01" db="EMBL/GenBank/DDBJ databases">
        <title>Genome assemblies of Stephania.</title>
        <authorList>
            <person name="Yang L."/>
        </authorList>
    </citation>
    <scope>NUCLEOTIDE SEQUENCE [LARGE SCALE GENOMIC DNA]</scope>
    <source>
        <strain evidence="5">QJT</strain>
        <tissue evidence="5">Leaf</tissue>
    </source>
</reference>
<comment type="caution">
    <text evidence="5">The sequence shown here is derived from an EMBL/GenBank/DDBJ whole genome shotgun (WGS) entry which is preliminary data.</text>
</comment>
<dbReference type="Proteomes" id="UP001417504">
    <property type="component" value="Unassembled WGS sequence"/>
</dbReference>
<evidence type="ECO:0000256" key="4">
    <source>
        <dbReference type="ARBA" id="ARBA00022737"/>
    </source>
</evidence>
<dbReference type="AlphaFoldDB" id="A0AAP0HVG2"/>
<keyword evidence="2" id="KW-0637">Prenyltransferase</keyword>
<dbReference type="InterPro" id="IPR002088">
    <property type="entry name" value="Prenyl_trans_a"/>
</dbReference>
<sequence length="446" mass="51820">MMAKGVPFRDGAFDLLKQLEHILEVDTLIDEVGFLHPSQFVALNEDRDGSLQTPIESSSHFTDEISGDNNLLDSNTLPYDSSIFWNREHKLAISSEALFSLYIAARHAFMTALNRYRMSLNLPRKEYSSVCEVVADNCSVAVEFLEREIMMHSKALLLLSCDFNTAWNSRKLVLSRSLELNDLLVLDELKFSALVLAYSPKSEHAWSHRRWVIRSIAGKHSNLQKILERESELVEKIAEKSKMNYRAWNHRCWLVAYMTRVQVLDEFNNSRKWAELHVADNCCFHYRQQQMLKILESGCLKQDIFLVWKEELDWNAKLLKLYIGREALWIHRRFLSLCWIKHLASDIQGASHNTEHQCCENRGMNAYVEDELQLVRSCLNIPNNEFEDGQTQAVLAASYILWVLKQVPELRVNDPENKLVKELGHLKNILIKSCPEKRLDWDSLLV</sequence>
<evidence type="ECO:0000256" key="2">
    <source>
        <dbReference type="ARBA" id="ARBA00022602"/>
    </source>
</evidence>
<dbReference type="GO" id="GO:0005953">
    <property type="term" value="C:CAAX-protein geranylgeranyltransferase complex"/>
    <property type="evidence" value="ECO:0007669"/>
    <property type="project" value="TreeGrafter"/>
</dbReference>
<dbReference type="PANTHER" id="PTHR11129">
    <property type="entry name" value="PROTEIN FARNESYLTRANSFERASE ALPHA SUBUNIT/RAB GERANYLGERANYL TRANSFERASE ALPHA SUBUNIT"/>
    <property type="match status" value="1"/>
</dbReference>
<name>A0AAP0HVG2_9MAGN</name>
<dbReference type="EMBL" id="JBBNAE010000009">
    <property type="protein sequence ID" value="KAK9097530.1"/>
    <property type="molecule type" value="Genomic_DNA"/>
</dbReference>
<gene>
    <name evidence="5" type="ORF">Sjap_023027</name>
</gene>
<organism evidence="5 6">
    <name type="scientific">Stephania japonica</name>
    <dbReference type="NCBI Taxonomy" id="461633"/>
    <lineage>
        <taxon>Eukaryota</taxon>
        <taxon>Viridiplantae</taxon>
        <taxon>Streptophyta</taxon>
        <taxon>Embryophyta</taxon>
        <taxon>Tracheophyta</taxon>
        <taxon>Spermatophyta</taxon>
        <taxon>Magnoliopsida</taxon>
        <taxon>Ranunculales</taxon>
        <taxon>Menispermaceae</taxon>
        <taxon>Menispermoideae</taxon>
        <taxon>Cissampelideae</taxon>
        <taxon>Stephania</taxon>
    </lineage>
</organism>
<dbReference type="PANTHER" id="PTHR11129:SF10">
    <property type="entry name" value="PROTEIN PRENYLYLTRANSFERASE SUPERFAMILY PROTEIN"/>
    <property type="match status" value="1"/>
</dbReference>
<dbReference type="PROSITE" id="PS51147">
    <property type="entry name" value="PFTA"/>
    <property type="match status" value="2"/>
</dbReference>
<dbReference type="SUPFAM" id="SSF48439">
    <property type="entry name" value="Protein prenylyltransferase"/>
    <property type="match status" value="1"/>
</dbReference>
<dbReference type="Pfam" id="PF01239">
    <property type="entry name" value="PPTA"/>
    <property type="match status" value="2"/>
</dbReference>
<proteinExistence type="inferred from homology"/>